<reference evidence="2" key="1">
    <citation type="journal article" date="2023" name="Nat. Plants">
        <title>Single-cell RNA sequencing provides a high-resolution roadmap for understanding the multicellular compartmentation of specialized metabolism.</title>
        <authorList>
            <person name="Sun S."/>
            <person name="Shen X."/>
            <person name="Li Y."/>
            <person name="Li Y."/>
            <person name="Wang S."/>
            <person name="Li R."/>
            <person name="Zhang H."/>
            <person name="Shen G."/>
            <person name="Guo B."/>
            <person name="Wei J."/>
            <person name="Xu J."/>
            <person name="St-Pierre B."/>
            <person name="Chen S."/>
            <person name="Sun C."/>
        </authorList>
    </citation>
    <scope>NUCLEOTIDE SEQUENCE [LARGE SCALE GENOMIC DNA]</scope>
</reference>
<proteinExistence type="predicted"/>
<keyword evidence="2" id="KW-1185">Reference proteome</keyword>
<dbReference type="Proteomes" id="UP001060085">
    <property type="component" value="Linkage Group LG05"/>
</dbReference>
<name>A0ACC0AM63_CATRO</name>
<accession>A0ACC0AM63</accession>
<comment type="caution">
    <text evidence="1">The sequence shown here is derived from an EMBL/GenBank/DDBJ whole genome shotgun (WGS) entry which is preliminary data.</text>
</comment>
<protein>
    <submittedName>
        <fullName evidence="1">Uncharacterized protein</fullName>
    </submittedName>
</protein>
<evidence type="ECO:0000313" key="1">
    <source>
        <dbReference type="EMBL" id="KAI5662038.1"/>
    </source>
</evidence>
<evidence type="ECO:0000313" key="2">
    <source>
        <dbReference type="Proteomes" id="UP001060085"/>
    </source>
</evidence>
<gene>
    <name evidence="1" type="ORF">M9H77_21361</name>
</gene>
<dbReference type="EMBL" id="CM044705">
    <property type="protein sequence ID" value="KAI5662038.1"/>
    <property type="molecule type" value="Genomic_DNA"/>
</dbReference>
<sequence length="576" mass="64830">MSSSSPLLMLLQISMTMVFLIMAVSAGNFYKDVDITWGDGRAKILNGGKVLTLSLDKFSGSGFQSKNEFLFGRFDLQLKLVPANSAGTVTTFFLTSHGSAHDEIDFEFLGNVSGQPYTVHTNIYAQGKGNREQQFRLWFDPTAAFHTYSIIWNPQHIIFLVDNSPIRIFNNNERIGVSFPRKQPMRLHCSLWNADDWATQGGRIKTDWEKSPFVASYRNINLNGNIACSSPSSSCSSRSSKGGRDSFKSGAWKNQGLDDKERNRLRWIQSKLMIYDYCQDISRFPMGVPAECRPMLIRIVFLMACLMAATAGNFNTDTTITWGDGRGKILNGGQLLTLSLDNYSGSGFESKNQYLYGRFDVQIKLVPGNSAGTVTTFFLSSQGTAHDEIDFEFLGNVSGQPYTVHTNIYAQGKGNKEQQFRLWFDPTAAFHTYSIVWNPQRIIFLVDNSPIRVFNNYAAFGIPFPTSLPMKMYSSLWNADDWATQGGRVKTDWTKAPFVASYRNLNINANSCNATTLCSPNSLDAFRTAAWLNQGLDSKGRNRLRWVQSKFMIYDYCKDFARFPQGVSAECKLSRF</sequence>
<organism evidence="1 2">
    <name type="scientific">Catharanthus roseus</name>
    <name type="common">Madagascar periwinkle</name>
    <name type="synonym">Vinca rosea</name>
    <dbReference type="NCBI Taxonomy" id="4058"/>
    <lineage>
        <taxon>Eukaryota</taxon>
        <taxon>Viridiplantae</taxon>
        <taxon>Streptophyta</taxon>
        <taxon>Embryophyta</taxon>
        <taxon>Tracheophyta</taxon>
        <taxon>Spermatophyta</taxon>
        <taxon>Magnoliopsida</taxon>
        <taxon>eudicotyledons</taxon>
        <taxon>Gunneridae</taxon>
        <taxon>Pentapetalae</taxon>
        <taxon>asterids</taxon>
        <taxon>lamiids</taxon>
        <taxon>Gentianales</taxon>
        <taxon>Apocynaceae</taxon>
        <taxon>Rauvolfioideae</taxon>
        <taxon>Vinceae</taxon>
        <taxon>Catharanthinae</taxon>
        <taxon>Catharanthus</taxon>
    </lineage>
</organism>